<keyword evidence="3" id="KW-1185">Reference proteome</keyword>
<dbReference type="InterPro" id="IPR021719">
    <property type="entry name" value="Prot_inh_I78"/>
</dbReference>
<gene>
    <name evidence="2" type="ORF">SAMN04488075_1850</name>
</gene>
<dbReference type="STRING" id="65735.SAMN04488075_1850"/>
<protein>
    <submittedName>
        <fullName evidence="2">Peptidase inhibitor I78 family protein</fullName>
    </submittedName>
</protein>
<accession>A0A1H6M8X8</accession>
<dbReference type="AlphaFoldDB" id="A0A1H6M8X8"/>
<dbReference type="Pfam" id="PF11720">
    <property type="entry name" value="Inhibitor_I78"/>
    <property type="match status" value="1"/>
</dbReference>
<organism evidence="2 3">
    <name type="scientific">Paracoccus alkenifer</name>
    <dbReference type="NCBI Taxonomy" id="65735"/>
    <lineage>
        <taxon>Bacteria</taxon>
        <taxon>Pseudomonadati</taxon>
        <taxon>Pseudomonadota</taxon>
        <taxon>Alphaproteobacteria</taxon>
        <taxon>Rhodobacterales</taxon>
        <taxon>Paracoccaceae</taxon>
        <taxon>Paracoccus</taxon>
    </lineage>
</organism>
<evidence type="ECO:0000256" key="1">
    <source>
        <dbReference type="SAM" id="SignalP"/>
    </source>
</evidence>
<feature type="signal peptide" evidence="1">
    <location>
        <begin position="1"/>
        <end position="21"/>
    </location>
</feature>
<evidence type="ECO:0000313" key="2">
    <source>
        <dbReference type="EMBL" id="SEH95355.1"/>
    </source>
</evidence>
<sequence>MTLFAKLTLAALPLVALTACVQPEPATPAPDADACNASSLAGLVGQPSTVLKTMLLPAGTRVINPGEPVTMDFRPDRMNIEIGTDGRIAKIGCY</sequence>
<reference evidence="3" key="1">
    <citation type="submission" date="2016-10" db="EMBL/GenBank/DDBJ databases">
        <authorList>
            <person name="Varghese N."/>
            <person name="Submissions S."/>
        </authorList>
    </citation>
    <scope>NUCLEOTIDE SEQUENCE [LARGE SCALE GENOMIC DNA]</scope>
    <source>
        <strain evidence="3">DSM 11593</strain>
    </source>
</reference>
<feature type="chain" id="PRO_5011485463" evidence="1">
    <location>
        <begin position="22"/>
        <end position="94"/>
    </location>
</feature>
<dbReference type="PROSITE" id="PS51257">
    <property type="entry name" value="PROKAR_LIPOPROTEIN"/>
    <property type="match status" value="1"/>
</dbReference>
<dbReference type="RefSeq" id="WP_090847681.1">
    <property type="nucleotide sequence ID" value="NZ_FNXG01000003.1"/>
</dbReference>
<dbReference type="EMBL" id="FNXG01000003">
    <property type="protein sequence ID" value="SEH95355.1"/>
    <property type="molecule type" value="Genomic_DNA"/>
</dbReference>
<evidence type="ECO:0000313" key="3">
    <source>
        <dbReference type="Proteomes" id="UP000199125"/>
    </source>
</evidence>
<proteinExistence type="predicted"/>
<dbReference type="OrthoDB" id="8724542at2"/>
<dbReference type="Proteomes" id="UP000199125">
    <property type="component" value="Unassembled WGS sequence"/>
</dbReference>
<name>A0A1H6M8X8_9RHOB</name>
<dbReference type="Gene3D" id="3.30.10.10">
    <property type="entry name" value="Trypsin Inhibitor V, subunit A"/>
    <property type="match status" value="1"/>
</dbReference>
<keyword evidence="1" id="KW-0732">Signal</keyword>